<protein>
    <submittedName>
        <fullName evidence="2">Uncharacterized protein</fullName>
    </submittedName>
</protein>
<dbReference type="AlphaFoldDB" id="A0A183BY86"/>
<evidence type="ECO:0000313" key="1">
    <source>
        <dbReference type="Proteomes" id="UP000050741"/>
    </source>
</evidence>
<sequence length="75" mass="7870">MRDPYHLPLSALPAVGGILGTEWTAGPVPPPAPQQQHGVPIMFAPRAFTPGNAGPVTSTMEARHLFAQSCLPSLN</sequence>
<reference evidence="1" key="1">
    <citation type="submission" date="2013-12" db="EMBL/GenBank/DDBJ databases">
        <authorList>
            <person name="Aslett M."/>
        </authorList>
    </citation>
    <scope>NUCLEOTIDE SEQUENCE [LARGE SCALE GENOMIC DNA]</scope>
    <source>
        <strain evidence="1">Lindley</strain>
    </source>
</reference>
<reference evidence="2" key="3">
    <citation type="submission" date="2016-06" db="UniProtKB">
        <authorList>
            <consortium name="WormBaseParasite"/>
        </authorList>
    </citation>
    <scope>IDENTIFICATION</scope>
</reference>
<dbReference type="Proteomes" id="UP000050741">
    <property type="component" value="Unassembled WGS sequence"/>
</dbReference>
<name>A0A183BY86_GLOPA</name>
<reference evidence="1" key="2">
    <citation type="submission" date="2014-05" db="EMBL/GenBank/DDBJ databases">
        <title>The genome and life-stage specific transcriptomes of Globodera pallida elucidate key aspects of plant parasitism by a cyst nematode.</title>
        <authorList>
            <person name="Cotton J.A."/>
            <person name="Lilley C.J."/>
            <person name="Jones L.M."/>
            <person name="Kikuchi T."/>
            <person name="Reid A.J."/>
            <person name="Thorpe P."/>
            <person name="Tsai I.J."/>
            <person name="Beasley H."/>
            <person name="Blok V."/>
            <person name="Cock P.J.A."/>
            <person name="Van den Akker S.E."/>
            <person name="Holroyd N."/>
            <person name="Hunt M."/>
            <person name="Mantelin S."/>
            <person name="Naghra H."/>
            <person name="Pain A."/>
            <person name="Palomares-Rius J.E."/>
            <person name="Zarowiecki M."/>
            <person name="Berriman M."/>
            <person name="Jones J.T."/>
            <person name="Urwin P.E."/>
        </authorList>
    </citation>
    <scope>NUCLEOTIDE SEQUENCE [LARGE SCALE GENOMIC DNA]</scope>
    <source>
        <strain evidence="1">Lindley</strain>
    </source>
</reference>
<proteinExistence type="predicted"/>
<organism evidence="1 2">
    <name type="scientific">Globodera pallida</name>
    <name type="common">Potato cyst nematode worm</name>
    <name type="synonym">Heterodera pallida</name>
    <dbReference type="NCBI Taxonomy" id="36090"/>
    <lineage>
        <taxon>Eukaryota</taxon>
        <taxon>Metazoa</taxon>
        <taxon>Ecdysozoa</taxon>
        <taxon>Nematoda</taxon>
        <taxon>Chromadorea</taxon>
        <taxon>Rhabditida</taxon>
        <taxon>Tylenchina</taxon>
        <taxon>Tylenchomorpha</taxon>
        <taxon>Tylenchoidea</taxon>
        <taxon>Heteroderidae</taxon>
        <taxon>Heteroderinae</taxon>
        <taxon>Globodera</taxon>
    </lineage>
</organism>
<accession>A0A183BY86</accession>
<evidence type="ECO:0000313" key="2">
    <source>
        <dbReference type="WBParaSite" id="GPLIN_000557600"/>
    </source>
</evidence>
<keyword evidence="1" id="KW-1185">Reference proteome</keyword>
<dbReference type="WBParaSite" id="GPLIN_000557600">
    <property type="protein sequence ID" value="GPLIN_000557600"/>
    <property type="gene ID" value="GPLIN_000557600"/>
</dbReference>